<dbReference type="InterPro" id="IPR002078">
    <property type="entry name" value="Sigma_54_int"/>
</dbReference>
<keyword evidence="5" id="KW-0804">Transcription</keyword>
<feature type="domain" description="Sigma-54 factor interaction" evidence="7">
    <location>
        <begin position="142"/>
        <end position="371"/>
    </location>
</feature>
<evidence type="ECO:0000259" key="8">
    <source>
        <dbReference type="PROSITE" id="PS50110"/>
    </source>
</evidence>
<dbReference type="Pfam" id="PF00158">
    <property type="entry name" value="Sigma54_activat"/>
    <property type="match status" value="1"/>
</dbReference>
<protein>
    <submittedName>
        <fullName evidence="9">Transcriptional regulatory protein QseF</fullName>
    </submittedName>
</protein>
<dbReference type="SMART" id="SM00382">
    <property type="entry name" value="AAA"/>
    <property type="match status" value="1"/>
</dbReference>
<feature type="domain" description="Response regulatory" evidence="8">
    <location>
        <begin position="3"/>
        <end position="117"/>
    </location>
</feature>
<dbReference type="PANTHER" id="PTHR32071">
    <property type="entry name" value="TRANSCRIPTIONAL REGULATORY PROTEIN"/>
    <property type="match status" value="1"/>
</dbReference>
<name>A0A445N3L8_9BACT</name>
<dbReference type="InterPro" id="IPR025944">
    <property type="entry name" value="Sigma_54_int_dom_CS"/>
</dbReference>
<dbReference type="Gene3D" id="3.40.50.2300">
    <property type="match status" value="1"/>
</dbReference>
<dbReference type="InterPro" id="IPR003593">
    <property type="entry name" value="AAA+_ATPase"/>
</dbReference>
<dbReference type="Gene3D" id="1.10.10.60">
    <property type="entry name" value="Homeodomain-like"/>
    <property type="match status" value="1"/>
</dbReference>
<evidence type="ECO:0000256" key="3">
    <source>
        <dbReference type="ARBA" id="ARBA00023015"/>
    </source>
</evidence>
<proteinExistence type="predicted"/>
<dbReference type="SUPFAM" id="SSF52540">
    <property type="entry name" value="P-loop containing nucleoside triphosphate hydrolases"/>
    <property type="match status" value="1"/>
</dbReference>
<organism evidence="9">
    <name type="scientific">uncultured Desulfobacterium sp</name>
    <dbReference type="NCBI Taxonomy" id="201089"/>
    <lineage>
        <taxon>Bacteria</taxon>
        <taxon>Pseudomonadati</taxon>
        <taxon>Thermodesulfobacteriota</taxon>
        <taxon>Desulfobacteria</taxon>
        <taxon>Desulfobacterales</taxon>
        <taxon>Desulfobacteriaceae</taxon>
        <taxon>Desulfobacterium</taxon>
        <taxon>environmental samples</taxon>
    </lineage>
</organism>
<evidence type="ECO:0000256" key="2">
    <source>
        <dbReference type="ARBA" id="ARBA00022840"/>
    </source>
</evidence>
<evidence type="ECO:0000313" key="9">
    <source>
        <dbReference type="EMBL" id="SPD76298.1"/>
    </source>
</evidence>
<accession>A0A445N3L8</accession>
<feature type="modified residue" description="4-aspartylphosphate" evidence="6">
    <location>
        <position position="52"/>
    </location>
</feature>
<dbReference type="PROSITE" id="PS00675">
    <property type="entry name" value="SIGMA54_INTERACT_1"/>
    <property type="match status" value="1"/>
</dbReference>
<dbReference type="FunFam" id="3.40.50.300:FF:000006">
    <property type="entry name" value="DNA-binding transcriptional regulator NtrC"/>
    <property type="match status" value="1"/>
</dbReference>
<dbReference type="Gene3D" id="3.40.50.300">
    <property type="entry name" value="P-loop containing nucleotide triphosphate hydrolases"/>
    <property type="match status" value="1"/>
</dbReference>
<dbReference type="GO" id="GO:0005524">
    <property type="term" value="F:ATP binding"/>
    <property type="evidence" value="ECO:0007669"/>
    <property type="project" value="UniProtKB-KW"/>
</dbReference>
<dbReference type="CDD" id="cd00009">
    <property type="entry name" value="AAA"/>
    <property type="match status" value="1"/>
</dbReference>
<dbReference type="InterPro" id="IPR025943">
    <property type="entry name" value="Sigma_54_int_dom_ATP-bd_2"/>
</dbReference>
<keyword evidence="3" id="KW-0805">Transcription regulation</keyword>
<dbReference type="SUPFAM" id="SSF52172">
    <property type="entry name" value="CheY-like"/>
    <property type="match status" value="1"/>
</dbReference>
<dbReference type="SMART" id="SM00448">
    <property type="entry name" value="REC"/>
    <property type="match status" value="1"/>
</dbReference>
<evidence type="ECO:0000259" key="7">
    <source>
        <dbReference type="PROSITE" id="PS50045"/>
    </source>
</evidence>
<dbReference type="Pfam" id="PF00072">
    <property type="entry name" value="Response_reg"/>
    <property type="match status" value="1"/>
</dbReference>
<dbReference type="InterPro" id="IPR001789">
    <property type="entry name" value="Sig_transdc_resp-reg_receiver"/>
</dbReference>
<keyword evidence="4" id="KW-0238">DNA-binding</keyword>
<dbReference type="PROSITE" id="PS50110">
    <property type="entry name" value="RESPONSE_REGULATORY"/>
    <property type="match status" value="1"/>
</dbReference>
<dbReference type="InterPro" id="IPR027417">
    <property type="entry name" value="P-loop_NTPase"/>
</dbReference>
<evidence type="ECO:0000256" key="4">
    <source>
        <dbReference type="ARBA" id="ARBA00023125"/>
    </source>
</evidence>
<keyword evidence="1" id="KW-0547">Nucleotide-binding</keyword>
<reference evidence="9" key="1">
    <citation type="submission" date="2018-01" db="EMBL/GenBank/DDBJ databases">
        <authorList>
            <person name="Regsiter A."/>
            <person name="William W."/>
        </authorList>
    </citation>
    <scope>NUCLEOTIDE SEQUENCE</scope>
    <source>
        <strain evidence="9">TRIP AH-1</strain>
    </source>
</reference>
<evidence type="ECO:0000256" key="1">
    <source>
        <dbReference type="ARBA" id="ARBA00022741"/>
    </source>
</evidence>
<evidence type="ECO:0000256" key="6">
    <source>
        <dbReference type="PROSITE-ProRule" id="PRU00169"/>
    </source>
</evidence>
<dbReference type="InterPro" id="IPR009057">
    <property type="entry name" value="Homeodomain-like_sf"/>
</dbReference>
<evidence type="ECO:0000256" key="5">
    <source>
        <dbReference type="ARBA" id="ARBA00023163"/>
    </source>
</evidence>
<dbReference type="SUPFAM" id="SSF46689">
    <property type="entry name" value="Homeodomain-like"/>
    <property type="match status" value="1"/>
</dbReference>
<dbReference type="EMBL" id="OJIN01000235">
    <property type="protein sequence ID" value="SPD76298.1"/>
    <property type="molecule type" value="Genomic_DNA"/>
</dbReference>
<dbReference type="Pfam" id="PF25601">
    <property type="entry name" value="AAA_lid_14"/>
    <property type="match status" value="1"/>
</dbReference>
<dbReference type="InterPro" id="IPR025662">
    <property type="entry name" value="Sigma_54_int_dom_ATP-bd_1"/>
</dbReference>
<sequence length="457" mass="51844">MEKILVVDDDQSVLKVIKMRLEAGDYKAEASTDSKKAIEMARHEIFDLALVDLRLGSHNGIELMEELHQTNPEMPIIIFTAYGTIENAVEAMRRGAYSYLTKPFDYNDLLTEIKDCLGKSKLSKEIKSLRDQVKQRYGFEHIVYKSEKMQKVLEQVTHAGAVDSNVYIEGESGTGKELIAKTLHVASARKDHPFVAINCAAIPETLLEGELFGYERGAFTGAARGRKGLFALAHTGTFFLDEISEMPLSMQVKLLRALEEKEFYPLGGDRPVKVDVRIIAATNKNLEEETRKGTFRKDLYYRIHVIPIRLPPLRERKEEIPYLARFFLEKNAKKMNKQIKEFSAAALQKLLLHSWPGNVRELENTVECAVALATQDTITDDLLLNFRQAGPAGPNSFKSAKENFERDYLIQLIELTRGNVSQAAKLAGKYRADLYELLKKYEINPSDFRESRGVTNF</sequence>
<dbReference type="InterPro" id="IPR058031">
    <property type="entry name" value="AAA_lid_NorR"/>
</dbReference>
<dbReference type="PRINTS" id="PR01590">
    <property type="entry name" value="HTHFIS"/>
</dbReference>
<dbReference type="Gene3D" id="1.10.8.60">
    <property type="match status" value="1"/>
</dbReference>
<dbReference type="PROSITE" id="PS00676">
    <property type="entry name" value="SIGMA54_INTERACT_2"/>
    <property type="match status" value="1"/>
</dbReference>
<keyword evidence="2" id="KW-0067">ATP-binding</keyword>
<dbReference type="AlphaFoldDB" id="A0A445N3L8"/>
<dbReference type="PANTHER" id="PTHR32071:SF57">
    <property type="entry name" value="C4-DICARBOXYLATE TRANSPORT TRANSCRIPTIONAL REGULATORY PROTEIN DCTD"/>
    <property type="match status" value="1"/>
</dbReference>
<dbReference type="PROSITE" id="PS50045">
    <property type="entry name" value="SIGMA54_INTERACT_4"/>
    <property type="match status" value="1"/>
</dbReference>
<dbReference type="GO" id="GO:0043565">
    <property type="term" value="F:sequence-specific DNA binding"/>
    <property type="evidence" value="ECO:0007669"/>
    <property type="project" value="InterPro"/>
</dbReference>
<dbReference type="InterPro" id="IPR011006">
    <property type="entry name" value="CheY-like_superfamily"/>
</dbReference>
<dbReference type="PROSITE" id="PS00688">
    <property type="entry name" value="SIGMA54_INTERACT_3"/>
    <property type="match status" value="1"/>
</dbReference>
<dbReference type="GO" id="GO:0000160">
    <property type="term" value="P:phosphorelay signal transduction system"/>
    <property type="evidence" value="ECO:0007669"/>
    <property type="project" value="InterPro"/>
</dbReference>
<gene>
    <name evidence="9" type="primary">qseF</name>
    <name evidence="9" type="ORF">PITCH_A890007</name>
</gene>
<dbReference type="InterPro" id="IPR002197">
    <property type="entry name" value="HTH_Fis"/>
</dbReference>
<dbReference type="Pfam" id="PF02954">
    <property type="entry name" value="HTH_8"/>
    <property type="match status" value="1"/>
</dbReference>
<dbReference type="GO" id="GO:0006355">
    <property type="term" value="P:regulation of DNA-templated transcription"/>
    <property type="evidence" value="ECO:0007669"/>
    <property type="project" value="InterPro"/>
</dbReference>
<keyword evidence="6" id="KW-0597">Phosphoprotein</keyword>